<dbReference type="SUPFAM" id="SSF53098">
    <property type="entry name" value="Ribonuclease H-like"/>
    <property type="match status" value="1"/>
</dbReference>
<keyword evidence="6" id="KW-0255">Endonuclease</keyword>
<dbReference type="GO" id="GO:0046872">
    <property type="term" value="F:metal ion binding"/>
    <property type="evidence" value="ECO:0007669"/>
    <property type="project" value="UniProtKB-KW"/>
</dbReference>
<dbReference type="EC" id="3.1.26.4" evidence="3"/>
<dbReference type="GO" id="GO:0004523">
    <property type="term" value="F:RNA-DNA hybrid ribonuclease activity"/>
    <property type="evidence" value="ECO:0007669"/>
    <property type="project" value="UniProtKB-EC"/>
</dbReference>
<dbReference type="PANTHER" id="PTHR10642:SF26">
    <property type="entry name" value="RIBONUCLEASE H1"/>
    <property type="match status" value="1"/>
</dbReference>
<feature type="domain" description="RNase H type-1" evidence="8">
    <location>
        <begin position="42"/>
        <end position="204"/>
    </location>
</feature>
<dbReference type="STRING" id="331657.A0A4V5NG35"/>
<dbReference type="GO" id="GO:0043137">
    <property type="term" value="P:DNA replication, removal of RNA primer"/>
    <property type="evidence" value="ECO:0007669"/>
    <property type="project" value="TreeGrafter"/>
</dbReference>
<dbReference type="PANTHER" id="PTHR10642">
    <property type="entry name" value="RIBONUCLEASE H1"/>
    <property type="match status" value="1"/>
</dbReference>
<evidence type="ECO:0000259" key="8">
    <source>
        <dbReference type="PROSITE" id="PS50879"/>
    </source>
</evidence>
<comment type="caution">
    <text evidence="9">The sequence shown here is derived from an EMBL/GenBank/DDBJ whole genome shotgun (WGS) entry which is preliminary data.</text>
</comment>
<evidence type="ECO:0000313" key="9">
    <source>
        <dbReference type="EMBL" id="TKA64359.1"/>
    </source>
</evidence>
<dbReference type="InterPro" id="IPR002156">
    <property type="entry name" value="RNaseH_domain"/>
</dbReference>
<evidence type="ECO:0000256" key="3">
    <source>
        <dbReference type="ARBA" id="ARBA00012180"/>
    </source>
</evidence>
<keyword evidence="7" id="KW-0378">Hydrolase</keyword>
<dbReference type="EMBL" id="NAJN01001276">
    <property type="protein sequence ID" value="TKA64359.1"/>
    <property type="molecule type" value="Genomic_DNA"/>
</dbReference>
<comment type="catalytic activity">
    <reaction evidence="1">
        <text>Endonucleolytic cleavage to 5'-phosphomonoester.</text>
        <dbReference type="EC" id="3.1.26.4"/>
    </reaction>
</comment>
<keyword evidence="4" id="KW-0540">Nuclease</keyword>
<dbReference type="CDD" id="cd13934">
    <property type="entry name" value="RNase_H_Dikarya_like"/>
    <property type="match status" value="1"/>
</dbReference>
<organism evidence="9 10">
    <name type="scientific">Cryomyces minteri</name>
    <dbReference type="NCBI Taxonomy" id="331657"/>
    <lineage>
        <taxon>Eukaryota</taxon>
        <taxon>Fungi</taxon>
        <taxon>Dikarya</taxon>
        <taxon>Ascomycota</taxon>
        <taxon>Pezizomycotina</taxon>
        <taxon>Dothideomycetes</taxon>
        <taxon>Dothideomycetes incertae sedis</taxon>
        <taxon>Cryomyces</taxon>
    </lineage>
</organism>
<name>A0A4V5NG35_9PEZI</name>
<dbReference type="PROSITE" id="PS50879">
    <property type="entry name" value="RNASE_H_1"/>
    <property type="match status" value="1"/>
</dbReference>
<comment type="similarity">
    <text evidence="2">Belongs to the RNase H family.</text>
</comment>
<gene>
    <name evidence="9" type="ORF">B0A49_07387</name>
</gene>
<dbReference type="InterPro" id="IPR012337">
    <property type="entry name" value="RNaseH-like_sf"/>
</dbReference>
<evidence type="ECO:0000256" key="7">
    <source>
        <dbReference type="ARBA" id="ARBA00022801"/>
    </source>
</evidence>
<accession>A0A4V5NG35</accession>
<reference evidence="9 10" key="1">
    <citation type="submission" date="2017-03" db="EMBL/GenBank/DDBJ databases">
        <title>Genomes of endolithic fungi from Antarctica.</title>
        <authorList>
            <person name="Coleine C."/>
            <person name="Masonjones S."/>
            <person name="Stajich J.E."/>
        </authorList>
    </citation>
    <scope>NUCLEOTIDE SEQUENCE [LARGE SCALE GENOMIC DNA]</scope>
    <source>
        <strain evidence="9 10">CCFEE 5187</strain>
    </source>
</reference>
<dbReference type="Proteomes" id="UP000308768">
    <property type="component" value="Unassembled WGS sequence"/>
</dbReference>
<dbReference type="InterPro" id="IPR050092">
    <property type="entry name" value="RNase_H"/>
</dbReference>
<keyword evidence="5" id="KW-0479">Metal-binding</keyword>
<sequence length="220" mass="24254">MPAARVFDDQGHFPETLFPPGISRCIPYLTSRKVHRYIAHHDADTLLVFTDGACSNNGRPSPRGGCAFVFAPGTSQDNDEGIVSFALEDRGPTGEAHVHTSNRAELRAVIAALQYRTWSKEGFRSLVIAIDSEYVVKGATLWINRWMWNGWRLTDGSSVKNQDLWELLAGAITRQGDSGLDVEFWRIPCGLNVVADSGAKGAAAQSPHQMNFTVLEHEDE</sequence>
<dbReference type="GO" id="GO:0003676">
    <property type="term" value="F:nucleic acid binding"/>
    <property type="evidence" value="ECO:0007669"/>
    <property type="project" value="InterPro"/>
</dbReference>
<evidence type="ECO:0000256" key="2">
    <source>
        <dbReference type="ARBA" id="ARBA00005300"/>
    </source>
</evidence>
<evidence type="ECO:0000256" key="1">
    <source>
        <dbReference type="ARBA" id="ARBA00000077"/>
    </source>
</evidence>
<dbReference type="Gene3D" id="3.30.420.10">
    <property type="entry name" value="Ribonuclease H-like superfamily/Ribonuclease H"/>
    <property type="match status" value="1"/>
</dbReference>
<evidence type="ECO:0000256" key="5">
    <source>
        <dbReference type="ARBA" id="ARBA00022723"/>
    </source>
</evidence>
<dbReference type="Pfam" id="PF00075">
    <property type="entry name" value="RNase_H"/>
    <property type="match status" value="1"/>
</dbReference>
<proteinExistence type="inferred from homology"/>
<evidence type="ECO:0000256" key="6">
    <source>
        <dbReference type="ARBA" id="ARBA00022759"/>
    </source>
</evidence>
<evidence type="ECO:0000256" key="4">
    <source>
        <dbReference type="ARBA" id="ARBA00022722"/>
    </source>
</evidence>
<dbReference type="AlphaFoldDB" id="A0A4V5NG35"/>
<protein>
    <recommendedName>
        <fullName evidence="3">ribonuclease H</fullName>
        <ecNumber evidence="3">3.1.26.4</ecNumber>
    </recommendedName>
</protein>
<keyword evidence="10" id="KW-1185">Reference proteome</keyword>
<dbReference type="OrthoDB" id="245563at2759"/>
<evidence type="ECO:0000313" key="10">
    <source>
        <dbReference type="Proteomes" id="UP000308768"/>
    </source>
</evidence>
<dbReference type="InterPro" id="IPR036397">
    <property type="entry name" value="RNaseH_sf"/>
</dbReference>